<comment type="caution">
    <text evidence="1">The sequence shown here is derived from an EMBL/GenBank/DDBJ whole genome shotgun (WGS) entry which is preliminary data.</text>
</comment>
<dbReference type="Proteomes" id="UP001216907">
    <property type="component" value="Unassembled WGS sequence"/>
</dbReference>
<name>A0ABT6FFL7_9BACT</name>
<gene>
    <name evidence="1" type="ORF">PZE19_21565</name>
</gene>
<keyword evidence="2" id="KW-1185">Reference proteome</keyword>
<organism evidence="1 2">
    <name type="scientific">Paludisphaera mucosa</name>
    <dbReference type="NCBI Taxonomy" id="3030827"/>
    <lineage>
        <taxon>Bacteria</taxon>
        <taxon>Pseudomonadati</taxon>
        <taxon>Planctomycetota</taxon>
        <taxon>Planctomycetia</taxon>
        <taxon>Isosphaerales</taxon>
        <taxon>Isosphaeraceae</taxon>
        <taxon>Paludisphaera</taxon>
    </lineage>
</organism>
<accession>A0ABT6FFL7</accession>
<dbReference type="RefSeq" id="WP_277862668.1">
    <property type="nucleotide sequence ID" value="NZ_JARRAG010000002.1"/>
</dbReference>
<protein>
    <submittedName>
        <fullName evidence="1">Uncharacterized protein</fullName>
    </submittedName>
</protein>
<sequence length="137" mass="15026">MTDPTFGEIEFKIDAWDGLAPFAYEPSRTSRFAVHIWADESGPSALQRATFDQLKARYPSLWPDIAEALLLCHPGLISVEEVAAGLSPTIGCYIEDEGGPAHADFELVYTFDLPGEGGRGYFVRIVGWDIVEAFAAE</sequence>
<evidence type="ECO:0000313" key="2">
    <source>
        <dbReference type="Proteomes" id="UP001216907"/>
    </source>
</evidence>
<evidence type="ECO:0000313" key="1">
    <source>
        <dbReference type="EMBL" id="MDG3006368.1"/>
    </source>
</evidence>
<reference evidence="1 2" key="1">
    <citation type="submission" date="2023-03" db="EMBL/GenBank/DDBJ databases">
        <title>Paludisphaera mucosa sp. nov. a novel planctomycete from northern fen.</title>
        <authorList>
            <person name="Ivanova A."/>
        </authorList>
    </citation>
    <scope>NUCLEOTIDE SEQUENCE [LARGE SCALE GENOMIC DNA]</scope>
    <source>
        <strain evidence="1 2">Pla2</strain>
    </source>
</reference>
<dbReference type="EMBL" id="JARRAG010000002">
    <property type="protein sequence ID" value="MDG3006368.1"/>
    <property type="molecule type" value="Genomic_DNA"/>
</dbReference>
<proteinExistence type="predicted"/>